<protein>
    <submittedName>
        <fullName evidence="2">Thioredoxin</fullName>
    </submittedName>
</protein>
<feature type="domain" description="Thioredoxin" evidence="1">
    <location>
        <begin position="1"/>
        <end position="106"/>
    </location>
</feature>
<keyword evidence="3" id="KW-1185">Reference proteome</keyword>
<sequence length="106" mass="12456">MQVKEITGPEYYETYSKTNDLYVLVFHAVWCPPCKMFKITLDELTEKNNIPVYRVDVDGSDNTKIKNEFQVTSMPTWFIFKEGKMVQHGLGYLPYPAFIKEVEKHL</sequence>
<dbReference type="OrthoDB" id="9790390at2"/>
<dbReference type="InterPro" id="IPR050620">
    <property type="entry name" value="Thioredoxin_H-type-like"/>
</dbReference>
<dbReference type="RefSeq" id="WP_046097077.1">
    <property type="nucleotide sequence ID" value="NZ_JZXN01000017.1"/>
</dbReference>
<dbReference type="PANTHER" id="PTHR10438:SF405">
    <property type="entry name" value="THIOREDOXIN DOMAIN-CONTAINING PROTEIN"/>
    <property type="match status" value="1"/>
</dbReference>
<reference evidence="2 3" key="1">
    <citation type="submission" date="2015-03" db="EMBL/GenBank/DDBJ databases">
        <title>Genome sequence of Mycoplasma meleagridis strain ATCC 25294.</title>
        <authorList>
            <person name="Yacoub E."/>
            <person name="Blanchard A."/>
            <person name="Sirand-Pugnet P."/>
            <person name="Mardassi B.B.A."/>
        </authorList>
    </citation>
    <scope>NUCLEOTIDE SEQUENCE [LARGE SCALE GENOMIC DNA]</scope>
    <source>
        <strain evidence="2 3">ATCC 25294</strain>
    </source>
</reference>
<dbReference type="Gene3D" id="3.40.30.10">
    <property type="entry name" value="Glutaredoxin"/>
    <property type="match status" value="1"/>
</dbReference>
<dbReference type="STRING" id="29561.MM26B8_04510"/>
<dbReference type="SUPFAM" id="SSF52833">
    <property type="entry name" value="Thioredoxin-like"/>
    <property type="match status" value="1"/>
</dbReference>
<dbReference type="AlphaFoldDB" id="A0A0F5H091"/>
<dbReference type="PROSITE" id="PS00194">
    <property type="entry name" value="THIOREDOXIN_1"/>
    <property type="match status" value="1"/>
</dbReference>
<organism evidence="2 3">
    <name type="scientific">Mycoplasmopsis meleagridis ATCC 25294</name>
    <dbReference type="NCBI Taxonomy" id="1264554"/>
    <lineage>
        <taxon>Bacteria</taxon>
        <taxon>Bacillati</taxon>
        <taxon>Mycoplasmatota</taxon>
        <taxon>Mycoplasmoidales</taxon>
        <taxon>Metamycoplasmataceae</taxon>
        <taxon>Mycoplasmopsis</taxon>
    </lineage>
</organism>
<evidence type="ECO:0000313" key="2">
    <source>
        <dbReference type="EMBL" id="KKB26741.1"/>
    </source>
</evidence>
<dbReference type="InterPro" id="IPR036249">
    <property type="entry name" value="Thioredoxin-like_sf"/>
</dbReference>
<evidence type="ECO:0000259" key="1">
    <source>
        <dbReference type="PROSITE" id="PS51352"/>
    </source>
</evidence>
<dbReference type="Proteomes" id="UP000033750">
    <property type="component" value="Unassembled WGS sequence"/>
</dbReference>
<name>A0A0F5H091_9BACT</name>
<evidence type="ECO:0000313" key="3">
    <source>
        <dbReference type="Proteomes" id="UP000033750"/>
    </source>
</evidence>
<dbReference type="PANTHER" id="PTHR10438">
    <property type="entry name" value="THIOREDOXIN"/>
    <property type="match status" value="1"/>
</dbReference>
<gene>
    <name evidence="2" type="primary">trxA</name>
    <name evidence="2" type="ORF">MMELEA_01240</name>
</gene>
<dbReference type="PATRIC" id="fig|1264554.4.peg.156"/>
<accession>A0A0F5H091</accession>
<comment type="caution">
    <text evidence="2">The sequence shown here is derived from an EMBL/GenBank/DDBJ whole genome shotgun (WGS) entry which is preliminary data.</text>
</comment>
<dbReference type="EMBL" id="JZXN01000017">
    <property type="protein sequence ID" value="KKB26741.1"/>
    <property type="molecule type" value="Genomic_DNA"/>
</dbReference>
<dbReference type="PROSITE" id="PS51352">
    <property type="entry name" value="THIOREDOXIN_2"/>
    <property type="match status" value="1"/>
</dbReference>
<dbReference type="InterPro" id="IPR013766">
    <property type="entry name" value="Thioredoxin_domain"/>
</dbReference>
<dbReference type="Pfam" id="PF00085">
    <property type="entry name" value="Thioredoxin"/>
    <property type="match status" value="1"/>
</dbReference>
<proteinExistence type="predicted"/>
<dbReference type="InterPro" id="IPR017937">
    <property type="entry name" value="Thioredoxin_CS"/>
</dbReference>
<dbReference type="CDD" id="cd02947">
    <property type="entry name" value="TRX_family"/>
    <property type="match status" value="1"/>
</dbReference>